<feature type="compositionally biased region" description="Acidic residues" evidence="1">
    <location>
        <begin position="165"/>
        <end position="174"/>
    </location>
</feature>
<keyword evidence="3" id="KW-1185">Reference proteome</keyword>
<proteinExistence type="predicted"/>
<sequence length="483" mass="53368">MDDDFGDFTQASTVVAAEINHQPVVEDLFSLEVVPPLDSPGVTSSYDCFDQQDELEQPHFAAMDSPQINWDEPLETVGDPLSATVCFDEDDSSKTFDENVEEEFNQEEDEFVFHQNVETAPPPPDPEFSDFQTEPIDPPVDDGEIEEFGDFTDFQTATAEAVVSEDDDEFDDFEAAPQPSADSAATATPETHIQRMLTTLFPVNSAPSTDCEPSTIPLTNSPGGSLWSYISQVDSTPALSFSWRHSAAQQRFLHSLRIDSVLQAGNTGSFRWNSPSSVNSPSASMTESFTESTVTSTSSSATAVTTTSDSILETIERELLSPKGLGNNQNQGVAPPVQSPPVRHSNHQLSDIFQHLHLQQENSSVTNRQVDLLHLFSHNASDRLTVELIVIRFDEFTFRSTTCCFGCFQWGTTALFSQQIEQQLDVLLERFKLNNDVIIDQARSAEKIIRNPMIVGVQTIELKLYHVSGWRTLYCGAGGCGIE</sequence>
<dbReference type="AlphaFoldDB" id="A0A8J2RPX3"/>
<comment type="caution">
    <text evidence="2">The sequence shown here is derived from an EMBL/GenBank/DDBJ whole genome shotgun (WGS) entry which is preliminary data.</text>
</comment>
<feature type="region of interest" description="Disordered" evidence="1">
    <location>
        <begin position="322"/>
        <end position="345"/>
    </location>
</feature>
<evidence type="ECO:0000313" key="3">
    <source>
        <dbReference type="Proteomes" id="UP000789390"/>
    </source>
</evidence>
<organism evidence="2 3">
    <name type="scientific">Daphnia galeata</name>
    <dbReference type="NCBI Taxonomy" id="27404"/>
    <lineage>
        <taxon>Eukaryota</taxon>
        <taxon>Metazoa</taxon>
        <taxon>Ecdysozoa</taxon>
        <taxon>Arthropoda</taxon>
        <taxon>Crustacea</taxon>
        <taxon>Branchiopoda</taxon>
        <taxon>Diplostraca</taxon>
        <taxon>Cladocera</taxon>
        <taxon>Anomopoda</taxon>
        <taxon>Daphniidae</taxon>
        <taxon>Daphnia</taxon>
    </lineage>
</organism>
<name>A0A8J2RPX3_9CRUS</name>
<evidence type="ECO:0000256" key="1">
    <source>
        <dbReference type="SAM" id="MobiDB-lite"/>
    </source>
</evidence>
<gene>
    <name evidence="2" type="ORF">DGAL_LOCUS9679</name>
</gene>
<evidence type="ECO:0008006" key="4">
    <source>
        <dbReference type="Google" id="ProtNLM"/>
    </source>
</evidence>
<dbReference type="EMBL" id="CAKKLH010000223">
    <property type="protein sequence ID" value="CAH0106524.1"/>
    <property type="molecule type" value="Genomic_DNA"/>
</dbReference>
<evidence type="ECO:0000313" key="2">
    <source>
        <dbReference type="EMBL" id="CAH0106524.1"/>
    </source>
</evidence>
<reference evidence="2" key="1">
    <citation type="submission" date="2021-11" db="EMBL/GenBank/DDBJ databases">
        <authorList>
            <person name="Schell T."/>
        </authorList>
    </citation>
    <scope>NUCLEOTIDE SEQUENCE</scope>
    <source>
        <strain evidence="2">M5</strain>
    </source>
</reference>
<dbReference type="OrthoDB" id="6354991at2759"/>
<feature type="region of interest" description="Disordered" evidence="1">
    <location>
        <begin position="165"/>
        <end position="188"/>
    </location>
</feature>
<dbReference type="Proteomes" id="UP000789390">
    <property type="component" value="Unassembled WGS sequence"/>
</dbReference>
<protein>
    <recommendedName>
        <fullName evidence="4">Aftiphilin clathrin-binding box domain-containing protein</fullName>
    </recommendedName>
</protein>
<accession>A0A8J2RPX3</accession>